<accession>A0A0C9Y6R7</accession>
<organism evidence="1 2">
    <name type="scientific">Laccaria amethystina LaAM-08-1</name>
    <dbReference type="NCBI Taxonomy" id="1095629"/>
    <lineage>
        <taxon>Eukaryota</taxon>
        <taxon>Fungi</taxon>
        <taxon>Dikarya</taxon>
        <taxon>Basidiomycota</taxon>
        <taxon>Agaricomycotina</taxon>
        <taxon>Agaricomycetes</taxon>
        <taxon>Agaricomycetidae</taxon>
        <taxon>Agaricales</taxon>
        <taxon>Agaricineae</taxon>
        <taxon>Hydnangiaceae</taxon>
        <taxon>Laccaria</taxon>
    </lineage>
</organism>
<proteinExistence type="predicted"/>
<evidence type="ECO:0000313" key="1">
    <source>
        <dbReference type="EMBL" id="KIK05902.1"/>
    </source>
</evidence>
<sequence length="65" mass="7533">MIAYDQLIFGVASKGISNSLQQALHRQHRVRTIRTFLAIYSLIPIFKIQRKAAALVQIRWKLIRA</sequence>
<dbReference type="HOGENOM" id="CLU_2850048_0_0_1"/>
<protein>
    <submittedName>
        <fullName evidence="1">Uncharacterized protein</fullName>
    </submittedName>
</protein>
<name>A0A0C9Y6R7_9AGAR</name>
<reference evidence="1 2" key="1">
    <citation type="submission" date="2014-04" db="EMBL/GenBank/DDBJ databases">
        <authorList>
            <consortium name="DOE Joint Genome Institute"/>
            <person name="Kuo A."/>
            <person name="Kohler A."/>
            <person name="Nagy L.G."/>
            <person name="Floudas D."/>
            <person name="Copeland A."/>
            <person name="Barry K.W."/>
            <person name="Cichocki N."/>
            <person name="Veneault-Fourrey C."/>
            <person name="LaButti K."/>
            <person name="Lindquist E.A."/>
            <person name="Lipzen A."/>
            <person name="Lundell T."/>
            <person name="Morin E."/>
            <person name="Murat C."/>
            <person name="Sun H."/>
            <person name="Tunlid A."/>
            <person name="Henrissat B."/>
            <person name="Grigoriev I.V."/>
            <person name="Hibbett D.S."/>
            <person name="Martin F."/>
            <person name="Nordberg H.P."/>
            <person name="Cantor M.N."/>
            <person name="Hua S.X."/>
        </authorList>
    </citation>
    <scope>NUCLEOTIDE SEQUENCE [LARGE SCALE GENOMIC DNA]</scope>
    <source>
        <strain evidence="1 2">LaAM-08-1</strain>
    </source>
</reference>
<reference evidence="2" key="2">
    <citation type="submission" date="2015-01" db="EMBL/GenBank/DDBJ databases">
        <title>Evolutionary Origins and Diversification of the Mycorrhizal Mutualists.</title>
        <authorList>
            <consortium name="DOE Joint Genome Institute"/>
            <consortium name="Mycorrhizal Genomics Consortium"/>
            <person name="Kohler A."/>
            <person name="Kuo A."/>
            <person name="Nagy L.G."/>
            <person name="Floudas D."/>
            <person name="Copeland A."/>
            <person name="Barry K.W."/>
            <person name="Cichocki N."/>
            <person name="Veneault-Fourrey C."/>
            <person name="LaButti K."/>
            <person name="Lindquist E.A."/>
            <person name="Lipzen A."/>
            <person name="Lundell T."/>
            <person name="Morin E."/>
            <person name="Murat C."/>
            <person name="Riley R."/>
            <person name="Ohm R."/>
            <person name="Sun H."/>
            <person name="Tunlid A."/>
            <person name="Henrissat B."/>
            <person name="Grigoriev I.V."/>
            <person name="Hibbett D.S."/>
            <person name="Martin F."/>
        </authorList>
    </citation>
    <scope>NUCLEOTIDE SEQUENCE [LARGE SCALE GENOMIC DNA]</scope>
    <source>
        <strain evidence="2">LaAM-08-1</strain>
    </source>
</reference>
<dbReference type="EMBL" id="KN838556">
    <property type="protein sequence ID" value="KIK05902.1"/>
    <property type="molecule type" value="Genomic_DNA"/>
</dbReference>
<keyword evidence="2" id="KW-1185">Reference proteome</keyword>
<evidence type="ECO:0000313" key="2">
    <source>
        <dbReference type="Proteomes" id="UP000054477"/>
    </source>
</evidence>
<dbReference type="Proteomes" id="UP000054477">
    <property type="component" value="Unassembled WGS sequence"/>
</dbReference>
<gene>
    <name evidence="1" type="ORF">K443DRAFT_317739</name>
</gene>
<dbReference type="AlphaFoldDB" id="A0A0C9Y6R7"/>